<dbReference type="UniPathway" id="UPA00074">
    <property type="reaction ID" value="UER00124"/>
</dbReference>
<dbReference type="Pfam" id="PF00156">
    <property type="entry name" value="Pribosyltran"/>
    <property type="match status" value="1"/>
</dbReference>
<feature type="active site" description="Nucleophile" evidence="7 9">
    <location>
        <position position="29"/>
    </location>
</feature>
<comment type="pathway">
    <text evidence="1 7 8">Purine metabolism; IMP biosynthesis via de novo pathway; N(1)-(5-phospho-D-ribosyl)glycinamide from 5-phospho-alpha-D-ribose 1-diphosphate: step 1/2.</text>
</comment>
<dbReference type="KEGG" id="swf:E3E12_05600"/>
<proteinExistence type="inferred from homology"/>
<name>A0A4Y6UBA0_9PROT</name>
<comment type="catalytic activity">
    <reaction evidence="7 8">
        <text>5-phospho-beta-D-ribosylamine + L-glutamate + diphosphate = 5-phospho-alpha-D-ribose 1-diphosphate + L-glutamine + H2O</text>
        <dbReference type="Rhea" id="RHEA:14905"/>
        <dbReference type="ChEBI" id="CHEBI:15377"/>
        <dbReference type="ChEBI" id="CHEBI:29985"/>
        <dbReference type="ChEBI" id="CHEBI:33019"/>
        <dbReference type="ChEBI" id="CHEBI:58017"/>
        <dbReference type="ChEBI" id="CHEBI:58359"/>
        <dbReference type="ChEBI" id="CHEBI:58681"/>
        <dbReference type="EC" id="2.4.2.14"/>
    </reaction>
</comment>
<gene>
    <name evidence="7" type="primary">purF</name>
    <name evidence="14" type="ORF">E3E12_05600</name>
</gene>
<evidence type="ECO:0000256" key="11">
    <source>
        <dbReference type="PIRSR" id="PIRSR000485-3"/>
    </source>
</evidence>
<evidence type="ECO:0000256" key="8">
    <source>
        <dbReference type="PIRNR" id="PIRNR000485"/>
    </source>
</evidence>
<dbReference type="Gene3D" id="3.60.20.10">
    <property type="entry name" value="Glutamine Phosphoribosylpyrophosphate, subunit 1, domain 1"/>
    <property type="match status" value="1"/>
</dbReference>
<evidence type="ECO:0000256" key="1">
    <source>
        <dbReference type="ARBA" id="ARBA00005209"/>
    </source>
</evidence>
<dbReference type="InterPro" id="IPR029057">
    <property type="entry name" value="PRTase-like"/>
</dbReference>
<evidence type="ECO:0000256" key="6">
    <source>
        <dbReference type="ARBA" id="ARBA00022962"/>
    </source>
</evidence>
<dbReference type="EMBL" id="CP038231">
    <property type="protein sequence ID" value="QDH13746.1"/>
    <property type="molecule type" value="Genomic_DNA"/>
</dbReference>
<feature type="binding site" evidence="7 10">
    <location>
        <position position="379"/>
    </location>
    <ligand>
        <name>Mg(2+)</name>
        <dbReference type="ChEBI" id="CHEBI:18420"/>
    </ligand>
</feature>
<dbReference type="GO" id="GO:0004044">
    <property type="term" value="F:amidophosphoribosyltransferase activity"/>
    <property type="evidence" value="ECO:0007669"/>
    <property type="project" value="UniProtKB-UniRule"/>
</dbReference>
<feature type="binding site" evidence="7 11">
    <location>
        <position position="474"/>
    </location>
    <ligand>
        <name>[4Fe-4S] cluster</name>
        <dbReference type="ChEBI" id="CHEBI:49883"/>
    </ligand>
</feature>
<comment type="function">
    <text evidence="7">Catalyzes the formation of phosphoribosylamine from phosphoribosylpyrophosphate (PRPP) and glutamine.</text>
</comment>
<keyword evidence="7 11" id="KW-0408">Iron</keyword>
<evidence type="ECO:0000256" key="9">
    <source>
        <dbReference type="PIRSR" id="PIRSR000485-1"/>
    </source>
</evidence>
<dbReference type="InterPro" id="IPR005854">
    <property type="entry name" value="PurF"/>
</dbReference>
<keyword evidence="6 7" id="KW-0315">Glutamine amidotransferase</keyword>
<comment type="similarity">
    <text evidence="2 7 8">In the C-terminal section; belongs to the purine/pyrimidine phosphoribosyltransferase family.</text>
</comment>
<sequence>MTKFIPHHKTSTTSGVSSAELPGRPYEECGVFGVWGAPDASALTALGLHALQHRGQEAAGIVSLDGGSFHQHKGLGLVGEVFGDEAVMSTLKGTAAIGHNRYATTGGTHLRNVQPIYADYAFGGMAVAHNGNLTNAATLRRQLVQRGCIFQSGMDTEVFVHLIALSTAPTITDRLIEAARQVKGAYSLLALLPDGTLAGMRDPLGVRPLVLGRLPDCGEGGWVLASETSALDIIGAEFIRDIEAGELVIINKEGIKSLRPFGAQGNRFCVFEYIYFARPDSILEGHPVYTARTRIGRELARESGVAADVVVPVPDSGVPSAIGYAAESGIPFELGIIRNHYIGRTFIEPTDQIRNLGVKMKHSANKAVLAGKRVVLIDDSIVRGTTSRKIVDMVRAAGAAEVHMRIASPPTKHPCYYGIDTPSENHLLAARHTVEEMAELIGADSLAFISFDGLYKALGDEDQREAANRYCDACFTGDYPITLVDRDGHLLQA</sequence>
<keyword evidence="7 11" id="KW-0411">Iron-sulfur</keyword>
<dbReference type="CDD" id="cd00715">
    <property type="entry name" value="GPATase_N"/>
    <property type="match status" value="1"/>
</dbReference>
<comment type="cofactor">
    <cofactor evidence="7 10">
        <name>Mg(2+)</name>
        <dbReference type="ChEBI" id="CHEBI:18420"/>
    </cofactor>
    <text evidence="7 10">Binds 1 Mg(2+) ion per subunit.</text>
</comment>
<evidence type="ECO:0000256" key="2">
    <source>
        <dbReference type="ARBA" id="ARBA00010138"/>
    </source>
</evidence>
<keyword evidence="3 7" id="KW-0328">Glycosyltransferase</keyword>
<feature type="binding site" evidence="7 11">
    <location>
        <position position="415"/>
    </location>
    <ligand>
        <name>[4Fe-4S] cluster</name>
        <dbReference type="ChEBI" id="CHEBI:49883"/>
    </ligand>
</feature>
<protein>
    <recommendedName>
        <fullName evidence="7">Amidophosphoribosyltransferase</fullName>
        <shortName evidence="7">ATase</shortName>
        <ecNumber evidence="7">2.4.2.14</ecNumber>
    </recommendedName>
    <alternativeName>
        <fullName evidence="7">Glutamine phosphoribosylpyrophosphate amidotransferase</fullName>
        <shortName evidence="7">GPATase</shortName>
    </alternativeName>
</protein>
<organism evidence="14 15">
    <name type="scientific">Formicincola oecophyllae</name>
    <dbReference type="NCBI Taxonomy" id="2558361"/>
    <lineage>
        <taxon>Bacteria</taxon>
        <taxon>Pseudomonadati</taxon>
        <taxon>Pseudomonadota</taxon>
        <taxon>Alphaproteobacteria</taxon>
        <taxon>Acetobacterales</taxon>
        <taxon>Acetobacteraceae</taxon>
        <taxon>Formicincola</taxon>
    </lineage>
</organism>
<dbReference type="Gene3D" id="3.40.50.2020">
    <property type="match status" value="1"/>
</dbReference>
<dbReference type="Pfam" id="PF13522">
    <property type="entry name" value="GATase_6"/>
    <property type="match status" value="1"/>
</dbReference>
<dbReference type="InterPro" id="IPR029055">
    <property type="entry name" value="Ntn_hydrolases_N"/>
</dbReference>
<keyword evidence="15" id="KW-1185">Reference proteome</keyword>
<dbReference type="InterPro" id="IPR017932">
    <property type="entry name" value="GATase_2_dom"/>
</dbReference>
<evidence type="ECO:0000256" key="10">
    <source>
        <dbReference type="PIRSR" id="PIRSR000485-2"/>
    </source>
</evidence>
<feature type="domain" description="Glutamine amidotransferase type-2" evidence="13">
    <location>
        <begin position="29"/>
        <end position="253"/>
    </location>
</feature>
<dbReference type="SUPFAM" id="SSF56235">
    <property type="entry name" value="N-terminal nucleophile aminohydrolases (Ntn hydrolases)"/>
    <property type="match status" value="1"/>
</dbReference>
<dbReference type="GO" id="GO:0051539">
    <property type="term" value="F:4 iron, 4 sulfur cluster binding"/>
    <property type="evidence" value="ECO:0007669"/>
    <property type="project" value="UniProtKB-KW"/>
</dbReference>
<feature type="binding site" evidence="7 11">
    <location>
        <position position="269"/>
    </location>
    <ligand>
        <name>[4Fe-4S] cluster</name>
        <dbReference type="ChEBI" id="CHEBI:49883"/>
    </ligand>
</feature>
<feature type="binding site" evidence="7 10">
    <location>
        <position position="378"/>
    </location>
    <ligand>
        <name>Mg(2+)</name>
        <dbReference type="ChEBI" id="CHEBI:18420"/>
    </ligand>
</feature>
<dbReference type="GO" id="GO:0006189">
    <property type="term" value="P:'de novo' IMP biosynthetic process"/>
    <property type="evidence" value="ECO:0007669"/>
    <property type="project" value="UniProtKB-UniRule"/>
</dbReference>
<dbReference type="CDD" id="cd06223">
    <property type="entry name" value="PRTases_typeI"/>
    <property type="match status" value="1"/>
</dbReference>
<dbReference type="GO" id="GO:0000287">
    <property type="term" value="F:magnesium ion binding"/>
    <property type="evidence" value="ECO:0007669"/>
    <property type="project" value="UniProtKB-UniRule"/>
</dbReference>
<comment type="cofactor">
    <cofactor evidence="7 11">
        <name>[4Fe-4S] cluster</name>
        <dbReference type="ChEBI" id="CHEBI:49883"/>
    </cofactor>
    <text evidence="7 11">Binds 1 [4Fe-4S] cluster per subunit.</text>
</comment>
<dbReference type="HAMAP" id="MF_01931">
    <property type="entry name" value="PurF"/>
    <property type="match status" value="1"/>
</dbReference>
<reference evidence="14 15" key="1">
    <citation type="submission" date="2019-03" db="EMBL/GenBank/DDBJ databases">
        <title>The complete genome sequence of Swingsia_sp. F3b2 LMG30590(T).</title>
        <authorList>
            <person name="Chua K.-O."/>
            <person name="Chan K.-G."/>
            <person name="See-Too W.-S."/>
        </authorList>
    </citation>
    <scope>NUCLEOTIDE SEQUENCE [LARGE SCALE GENOMIC DNA]</scope>
    <source>
        <strain evidence="14 15">F3b2</strain>
    </source>
</reference>
<evidence type="ECO:0000313" key="15">
    <source>
        <dbReference type="Proteomes" id="UP000318709"/>
    </source>
</evidence>
<keyword evidence="5 7" id="KW-0658">Purine biosynthesis</keyword>
<evidence type="ECO:0000256" key="5">
    <source>
        <dbReference type="ARBA" id="ARBA00022755"/>
    </source>
</evidence>
<keyword evidence="7 10" id="KW-0460">Magnesium</keyword>
<feature type="region of interest" description="Disordered" evidence="12">
    <location>
        <begin position="1"/>
        <end position="20"/>
    </location>
</feature>
<evidence type="ECO:0000256" key="3">
    <source>
        <dbReference type="ARBA" id="ARBA00022676"/>
    </source>
</evidence>
<feature type="compositionally biased region" description="Basic residues" evidence="12">
    <location>
        <begin position="1"/>
        <end position="10"/>
    </location>
</feature>
<evidence type="ECO:0000256" key="7">
    <source>
        <dbReference type="HAMAP-Rule" id="MF_01931"/>
    </source>
</evidence>
<dbReference type="NCBIfam" id="TIGR01134">
    <property type="entry name" value="purF"/>
    <property type="match status" value="1"/>
</dbReference>
<dbReference type="PANTHER" id="PTHR11907">
    <property type="entry name" value="AMIDOPHOSPHORIBOSYLTRANSFERASE"/>
    <property type="match status" value="1"/>
</dbReference>
<dbReference type="EC" id="2.4.2.14" evidence="7"/>
<keyword evidence="4 7" id="KW-0808">Transferase</keyword>
<dbReference type="GO" id="GO:0009113">
    <property type="term" value="P:purine nucleobase biosynthetic process"/>
    <property type="evidence" value="ECO:0007669"/>
    <property type="project" value="UniProtKB-UniRule"/>
</dbReference>
<evidence type="ECO:0000259" key="13">
    <source>
        <dbReference type="PROSITE" id="PS51278"/>
    </source>
</evidence>
<evidence type="ECO:0000256" key="12">
    <source>
        <dbReference type="SAM" id="MobiDB-lite"/>
    </source>
</evidence>
<dbReference type="SUPFAM" id="SSF53271">
    <property type="entry name" value="PRTase-like"/>
    <property type="match status" value="1"/>
</dbReference>
<feature type="binding site" evidence="7 10">
    <location>
        <position position="316"/>
    </location>
    <ligand>
        <name>Mg(2+)</name>
        <dbReference type="ChEBI" id="CHEBI:18420"/>
    </ligand>
</feature>
<evidence type="ECO:0000313" key="14">
    <source>
        <dbReference type="EMBL" id="QDH13746.1"/>
    </source>
</evidence>
<keyword evidence="7" id="KW-0004">4Fe-4S</keyword>
<dbReference type="AlphaFoldDB" id="A0A4Y6UBA0"/>
<dbReference type="OrthoDB" id="9801213at2"/>
<dbReference type="PROSITE" id="PS51278">
    <property type="entry name" value="GATASE_TYPE_2"/>
    <property type="match status" value="1"/>
</dbReference>
<feature type="binding site" evidence="7 11">
    <location>
        <position position="471"/>
    </location>
    <ligand>
        <name>[4Fe-4S] cluster</name>
        <dbReference type="ChEBI" id="CHEBI:49883"/>
    </ligand>
</feature>
<evidence type="ECO:0000256" key="4">
    <source>
        <dbReference type="ARBA" id="ARBA00022679"/>
    </source>
</evidence>
<dbReference type="InterPro" id="IPR035584">
    <property type="entry name" value="PurF_N"/>
</dbReference>
<dbReference type="InterPro" id="IPR000836">
    <property type="entry name" value="PRTase_dom"/>
</dbReference>
<accession>A0A4Y6UBA0</accession>
<dbReference type="Proteomes" id="UP000318709">
    <property type="component" value="Chromosome"/>
</dbReference>
<dbReference type="PIRSF" id="PIRSF000485">
    <property type="entry name" value="Amd_phspho_trans"/>
    <property type="match status" value="1"/>
</dbReference>
<dbReference type="RefSeq" id="WP_141443454.1">
    <property type="nucleotide sequence ID" value="NZ_CP038231.1"/>
</dbReference>
<keyword evidence="7 10" id="KW-0479">Metal-binding</keyword>